<organism evidence="5 6">
    <name type="scientific">Clytia hemisphaerica</name>
    <dbReference type="NCBI Taxonomy" id="252671"/>
    <lineage>
        <taxon>Eukaryota</taxon>
        <taxon>Metazoa</taxon>
        <taxon>Cnidaria</taxon>
        <taxon>Hydrozoa</taxon>
        <taxon>Hydroidolina</taxon>
        <taxon>Leptothecata</taxon>
        <taxon>Obeliida</taxon>
        <taxon>Clytiidae</taxon>
        <taxon>Clytia</taxon>
    </lineage>
</organism>
<protein>
    <recommendedName>
        <fullName evidence="4">Apextrin C-terminal domain-containing protein</fullName>
    </recommendedName>
</protein>
<dbReference type="RefSeq" id="XP_066934728.1">
    <property type="nucleotide sequence ID" value="XM_067078627.1"/>
</dbReference>
<evidence type="ECO:0000259" key="4">
    <source>
        <dbReference type="Pfam" id="PF16977"/>
    </source>
</evidence>
<reference evidence="5" key="1">
    <citation type="submission" date="2021-01" db="UniProtKB">
        <authorList>
            <consortium name="EnsemblMetazoa"/>
        </authorList>
    </citation>
    <scope>IDENTIFICATION</scope>
</reference>
<feature type="domain" description="Apextrin C-terminal" evidence="4">
    <location>
        <begin position="195"/>
        <end position="397"/>
    </location>
</feature>
<dbReference type="OrthoDB" id="5954510at2759"/>
<dbReference type="EnsemblMetazoa" id="CLYHEMT009226.3">
    <property type="protein sequence ID" value="CLYHEMP009226.3"/>
    <property type="gene ID" value="CLYHEMG009226"/>
</dbReference>
<dbReference type="PANTHER" id="PTHR19324">
    <property type="entry name" value="PERFORIN-LIKE PROTEIN 1"/>
    <property type="match status" value="1"/>
</dbReference>
<evidence type="ECO:0000256" key="2">
    <source>
        <dbReference type="SAM" id="Phobius"/>
    </source>
</evidence>
<feature type="compositionally biased region" description="Polar residues" evidence="1">
    <location>
        <begin position="158"/>
        <end position="167"/>
    </location>
</feature>
<feature type="chain" id="PRO_5033914196" description="Apextrin C-terminal domain-containing protein" evidence="3">
    <location>
        <begin position="21"/>
        <end position="640"/>
    </location>
</feature>
<evidence type="ECO:0000313" key="6">
    <source>
        <dbReference type="Proteomes" id="UP000594262"/>
    </source>
</evidence>
<evidence type="ECO:0000256" key="3">
    <source>
        <dbReference type="SAM" id="SignalP"/>
    </source>
</evidence>
<dbReference type="GeneID" id="136822349"/>
<dbReference type="InterPro" id="IPR031569">
    <property type="entry name" value="ApeC"/>
</dbReference>
<dbReference type="RefSeq" id="XP_066934869.1">
    <property type="nucleotide sequence ID" value="XM_067078768.1"/>
</dbReference>
<keyword evidence="2" id="KW-0472">Membrane</keyword>
<feature type="region of interest" description="Disordered" evidence="1">
    <location>
        <begin position="151"/>
        <end position="213"/>
    </location>
</feature>
<dbReference type="PANTHER" id="PTHR19324:SF33">
    <property type="entry name" value="MUCIN-5AC"/>
    <property type="match status" value="1"/>
</dbReference>
<dbReference type="RefSeq" id="XP_066934800.1">
    <property type="nucleotide sequence ID" value="XM_067078699.1"/>
</dbReference>
<dbReference type="Proteomes" id="UP000594262">
    <property type="component" value="Unplaced"/>
</dbReference>
<keyword evidence="3" id="KW-0732">Signal</keyword>
<dbReference type="AlphaFoldDB" id="A0A7M5UDH2"/>
<name>A0A7M5UDH2_9CNID</name>
<keyword evidence="2" id="KW-0812">Transmembrane</keyword>
<accession>A0A7M5UDH2</accession>
<feature type="compositionally biased region" description="Gly residues" evidence="1">
    <location>
        <begin position="423"/>
        <end position="433"/>
    </location>
</feature>
<feature type="region of interest" description="Disordered" evidence="1">
    <location>
        <begin position="410"/>
        <end position="436"/>
    </location>
</feature>
<dbReference type="EnsemblMetazoa" id="CLYHEMT009226.2">
    <property type="protein sequence ID" value="CLYHEMP009226.2"/>
    <property type="gene ID" value="CLYHEMG009226"/>
</dbReference>
<feature type="transmembrane region" description="Helical" evidence="2">
    <location>
        <begin position="484"/>
        <end position="505"/>
    </location>
</feature>
<evidence type="ECO:0000313" key="5">
    <source>
        <dbReference type="EnsemblMetazoa" id="CLYHEMP009226.1"/>
    </source>
</evidence>
<dbReference type="Pfam" id="PF16977">
    <property type="entry name" value="ApeC"/>
    <property type="match status" value="1"/>
</dbReference>
<proteinExistence type="predicted"/>
<keyword evidence="6" id="KW-1185">Reference proteome</keyword>
<dbReference type="EnsemblMetazoa" id="CLYHEMT009226.1">
    <property type="protein sequence ID" value="CLYHEMP009226.1"/>
    <property type="gene ID" value="CLYHEMG009226"/>
</dbReference>
<keyword evidence="2" id="KW-1133">Transmembrane helix</keyword>
<feature type="region of interest" description="Disordered" evidence="1">
    <location>
        <begin position="569"/>
        <end position="588"/>
    </location>
</feature>
<sequence length="640" mass="72476">MDRFVGRLVLIIIIITCVQGDIFSNFLNFITHSPYQAHDEEIARRFKRITPEEDYVDSYHEEKNKLDHKRSVEEEELEEILHHASTKATRRSADDENSDILSTRSKTGSVVLEKSAVLKENAIGEGGNQVKADSQVDVVSAYPKFQKINSREEKEMSSIKTLSSFSFPTEKKSGNQDGSESSDDEESAPNEVVNWPKGRYGLPKPVTGCPTSDKTRWKTGFRYHDTEDDGTENQRSDNFHLAANFSEDGISHEFCIKDDFEGEGEWPAGRYCIYKRGPLCPQGLDQGFVIWDDENTDNQDDKGGALPEGEYTEDTKIYFCCSDKGIKDNQIALPTKKPFFLFAYKSINCQKVQNMRATSEFIKWDDEDRGNADYEEGAYPFGIHRFQKDHMLFLCYYEPNKPAVTAYNSAEPSTGTNLEEDMGGQGGPGGGGEMDQESLRQSEEMMKAFMKATGGVEDETNKKERTKAIIKTIQVPVHAKSSPMATIFGLIVGSFVIGTAIIILAKHVNRRPPPPKQNKNNNGKTLLNHTVDATWPDSAHRGKFQALKTNDDVEDVVYEACECGQSVYTQEREESESEASYYTDKEDSWSDLEVDDELVEDQLLPDSELKSGLELLFLKQQRHYWNQTRRHNQSRESNDK</sequence>
<evidence type="ECO:0000256" key="1">
    <source>
        <dbReference type="SAM" id="MobiDB-lite"/>
    </source>
</evidence>
<feature type="signal peptide" evidence="3">
    <location>
        <begin position="1"/>
        <end position="20"/>
    </location>
</feature>